<feature type="compositionally biased region" description="Polar residues" evidence="1">
    <location>
        <begin position="1308"/>
        <end position="1326"/>
    </location>
</feature>
<feature type="region of interest" description="Disordered" evidence="1">
    <location>
        <begin position="1101"/>
        <end position="1170"/>
    </location>
</feature>
<comment type="caution">
    <text evidence="3">The sequence shown here is derived from an EMBL/GenBank/DDBJ whole genome shotgun (WGS) entry which is preliminary data.</text>
</comment>
<feature type="region of interest" description="Disordered" evidence="1">
    <location>
        <begin position="1417"/>
        <end position="1458"/>
    </location>
</feature>
<evidence type="ECO:0000313" key="4">
    <source>
        <dbReference type="Proteomes" id="UP001177023"/>
    </source>
</evidence>
<feature type="region of interest" description="Disordered" evidence="1">
    <location>
        <begin position="1473"/>
        <end position="1499"/>
    </location>
</feature>
<feature type="region of interest" description="Disordered" evidence="1">
    <location>
        <begin position="759"/>
        <end position="787"/>
    </location>
</feature>
<dbReference type="Pfam" id="PF24525">
    <property type="entry name" value="TTC3"/>
    <property type="match status" value="1"/>
</dbReference>
<feature type="region of interest" description="Disordered" evidence="1">
    <location>
        <begin position="60"/>
        <end position="87"/>
    </location>
</feature>
<feature type="compositionally biased region" description="Basic and acidic residues" evidence="1">
    <location>
        <begin position="1199"/>
        <end position="1210"/>
    </location>
</feature>
<keyword evidence="4" id="KW-1185">Reference proteome</keyword>
<dbReference type="EMBL" id="CATQJA010002640">
    <property type="protein sequence ID" value="CAJ0575697.1"/>
    <property type="molecule type" value="Genomic_DNA"/>
</dbReference>
<dbReference type="SUPFAM" id="SSF49599">
    <property type="entry name" value="TRAF domain-like"/>
    <property type="match status" value="1"/>
</dbReference>
<feature type="region of interest" description="Disordered" evidence="1">
    <location>
        <begin position="1"/>
        <end position="39"/>
    </location>
</feature>
<dbReference type="PANTHER" id="PTHR12460:SF0">
    <property type="entry name" value="CID DOMAIN-CONTAINING PROTEIN-RELATED"/>
    <property type="match status" value="1"/>
</dbReference>
<protein>
    <recommendedName>
        <fullName evidence="2">MATH domain-containing protein</fullName>
    </recommendedName>
</protein>
<organism evidence="3 4">
    <name type="scientific">Mesorhabditis spiculigera</name>
    <dbReference type="NCBI Taxonomy" id="96644"/>
    <lineage>
        <taxon>Eukaryota</taxon>
        <taxon>Metazoa</taxon>
        <taxon>Ecdysozoa</taxon>
        <taxon>Nematoda</taxon>
        <taxon>Chromadorea</taxon>
        <taxon>Rhabditida</taxon>
        <taxon>Rhabditina</taxon>
        <taxon>Rhabditomorpha</taxon>
        <taxon>Rhabditoidea</taxon>
        <taxon>Rhabditidae</taxon>
        <taxon>Mesorhabditinae</taxon>
        <taxon>Mesorhabditis</taxon>
    </lineage>
</organism>
<feature type="region of interest" description="Disordered" evidence="1">
    <location>
        <begin position="546"/>
        <end position="568"/>
    </location>
</feature>
<gene>
    <name evidence="3" type="ORF">MSPICULIGERA_LOCUS14005</name>
</gene>
<feature type="region of interest" description="Disordered" evidence="1">
    <location>
        <begin position="589"/>
        <end position="618"/>
    </location>
</feature>
<dbReference type="GO" id="GO:0000993">
    <property type="term" value="F:RNA polymerase II complex binding"/>
    <property type="evidence" value="ECO:0007669"/>
    <property type="project" value="TreeGrafter"/>
</dbReference>
<feature type="region of interest" description="Disordered" evidence="1">
    <location>
        <begin position="1307"/>
        <end position="1356"/>
    </location>
</feature>
<dbReference type="Proteomes" id="UP001177023">
    <property type="component" value="Unassembled WGS sequence"/>
</dbReference>
<feature type="compositionally biased region" description="Low complexity" evidence="1">
    <location>
        <begin position="1156"/>
        <end position="1168"/>
    </location>
</feature>
<feature type="region of interest" description="Disordered" evidence="1">
    <location>
        <begin position="810"/>
        <end position="830"/>
    </location>
</feature>
<feature type="domain" description="MATH" evidence="2">
    <location>
        <begin position="109"/>
        <end position="238"/>
    </location>
</feature>
<evidence type="ECO:0000259" key="2">
    <source>
        <dbReference type="PROSITE" id="PS50144"/>
    </source>
</evidence>
<proteinExistence type="predicted"/>
<feature type="compositionally biased region" description="Low complexity" evidence="1">
    <location>
        <begin position="759"/>
        <end position="768"/>
    </location>
</feature>
<dbReference type="PANTHER" id="PTHR12460">
    <property type="entry name" value="CYCLIN-DEPENDENT KINASE INHIBITOR-RELATED PROTEIN"/>
    <property type="match status" value="1"/>
</dbReference>
<name>A0AA36CXH8_9BILA</name>
<feature type="compositionally biased region" description="Basic and acidic residues" evidence="1">
    <location>
        <begin position="1145"/>
        <end position="1155"/>
    </location>
</feature>
<feature type="compositionally biased region" description="Low complexity" evidence="1">
    <location>
        <begin position="1418"/>
        <end position="1435"/>
    </location>
</feature>
<feature type="non-terminal residue" evidence="3">
    <location>
        <position position="1638"/>
    </location>
</feature>
<accession>A0AA36CXH8</accession>
<dbReference type="InterPro" id="IPR002083">
    <property type="entry name" value="MATH/TRAF_dom"/>
</dbReference>
<evidence type="ECO:0000256" key="1">
    <source>
        <dbReference type="SAM" id="MobiDB-lite"/>
    </source>
</evidence>
<feature type="compositionally biased region" description="Low complexity" evidence="1">
    <location>
        <begin position="551"/>
        <end position="563"/>
    </location>
</feature>
<feature type="region of interest" description="Disordered" evidence="1">
    <location>
        <begin position="1199"/>
        <end position="1223"/>
    </location>
</feature>
<dbReference type="SMART" id="SM00061">
    <property type="entry name" value="MATH"/>
    <property type="match status" value="1"/>
</dbReference>
<dbReference type="PROSITE" id="PS50144">
    <property type="entry name" value="MATH"/>
    <property type="match status" value="1"/>
</dbReference>
<reference evidence="3" key="1">
    <citation type="submission" date="2023-06" db="EMBL/GenBank/DDBJ databases">
        <authorList>
            <person name="Delattre M."/>
        </authorList>
    </citation>
    <scope>NUCLEOTIDE SEQUENCE</scope>
    <source>
        <strain evidence="3">AF72</strain>
    </source>
</reference>
<dbReference type="InterPro" id="IPR056872">
    <property type="entry name" value="TTC3/DZIP3-like_helical"/>
</dbReference>
<dbReference type="Gene3D" id="2.60.210.10">
    <property type="entry name" value="Apoptosis, Tumor Necrosis Factor Receptor Associated Protein 2, Chain A"/>
    <property type="match status" value="1"/>
</dbReference>
<sequence>MHDEGGEAGGSCGQQPLDPSEAGQLENNHHSGHVCGGAHKESSAPYAHFRFDRRMPPCGHTLRSRRNRRPNGISVACQTDTTEEYPREASLLTPKVDTSTQAEASSSSEGVLRLMIQNFPNMNDTVRGPSKNINGVQWRIMVMPRQHVVQKKGTQKCLGFFLQCCPDAYSDTWQCQAAAELRLISQKPGVAHFHRKTNHTYTAKENDWGYSCFMTWADILDESQGYIKDDRVVLEVSVKADAPKNILTKEEFQKQIHSWYELAVLQHQRGCIDLALEANAQALKFCKDRDAAIKDKLETQKKFLVDQKVVESIQRIEKKDQRGGSEDDNNPTAVRLAITQSSAPKVPAAKGKNGKKGAGGVTAKKKNTRASTPPGSPPSEEKKEANGHQNGLDGRFSKQLYHRGGMKEDSLIHLAKQIYELPVDAIPLDEENTKEHLHMMIDQFLRSSKTNTGPLDMELQRQHIIRKAISFVEEYEEKVAEGKDLVSTDLDSTLPQYELDIAELWKPTFDARVEERLQVIEDNMMWLDAKVRLFWVSVKRLMEMDEDDSYTDGSCSSDTDSGSVPKKCDSECQTEPDCEMVVLHQLEQDKKNSTGETVPVPTVRVPAPPRTQRPMKTVAKKSTAVSGKAAANAQVINQQLQQMQQQQMNQAPLVPQTQSVQQTMQPMVNDLVDPNHLIQGLVGYIDGMTAAQMVLNGSPSCKLNVPLLQVPASYATAIHAPPPMEFAMRLHQEPLDQFQSAMPQLQPQTYLNEQTMAHQQQQHQQAQQPGHPMAMGQYMQPPPGFDQERYHQDVAAGFWPPSPFLHYTARQKPRRPQQSATAELTPEELNPATQDYITHAFARIWSTMAGRGDDVAVAQQFTQIDPNAPMLPYEQYVGGYQNGMYPNAAAQQQHQIHLALSVMAMCCVNAKKAEEKLSAITQHIDQNVRNPDVQNALRSLCKLGDMVVVEEEEEIETPIHDEKDSGEDYLLNRHVARLENLQQKAEKYSYYIHSKDREKLSQAVSAVEAKFEKLDKEKARLQKLSDESKREADKSEKNLTKTLGELRSEKEIKDKLNNQLKEKNKEIKKLEKRVKELTAQAEEKDELREQKDALYKELQAEKKKYQEAENRVKRETAAKEELKRHLADETRSKESENSRLSQANEDLKSQLKKAEQTAASEKQKAAAAHNQALERAKKVEIQFVELVYEVGTKKLEQAKEEASKNMREMEDAAANRARNAQEQQLYAASKDEWKAKVDDIQKLLNQAKTEFNAQHEALKKGRPLSELPKFHVPAPPPPCKVVQIQPLVPASVVLPPENRAGVIGHRTGASQLPTPIGTSISPQNKAPGSPVQKPVATVASQPQTSSPSRHDFAGTPISTCRIANGGEASGVGPATNCTNAPGTGALPTWSHWNDFNLTDSLFPTGNRTFGSLTSDFASTPASSNSSSGQNHTTTNGWPDESGWGANKPAAAAPAPGAHNTYMRGVSPSFAGGNVWDSSRAAPPTSAPNPTPPAHNTAQGPNAQVRYQTIIARLVEFFNGFEQAKLVDLANQYCIENKTNLQNESLEGAVAILKDFILKKVRANGMQPTSQMQMPPNRRIQPPPGVSNAAYMGMAGGMPQLDIGARPNPLGYPPLIEPPHLLNGDASRNILQNEKWNIS</sequence>
<dbReference type="InterPro" id="IPR008974">
    <property type="entry name" value="TRAF-like"/>
</dbReference>
<feature type="compositionally biased region" description="Low complexity" evidence="1">
    <location>
        <begin position="1442"/>
        <end position="1457"/>
    </location>
</feature>
<dbReference type="GO" id="GO:0031124">
    <property type="term" value="P:mRNA 3'-end processing"/>
    <property type="evidence" value="ECO:0007669"/>
    <property type="project" value="TreeGrafter"/>
</dbReference>
<evidence type="ECO:0000313" key="3">
    <source>
        <dbReference type="EMBL" id="CAJ0575697.1"/>
    </source>
</evidence>
<dbReference type="Pfam" id="PF22486">
    <property type="entry name" value="MATH_2"/>
    <property type="match status" value="1"/>
</dbReference>
<feature type="compositionally biased region" description="Polar residues" evidence="1">
    <location>
        <begin position="1338"/>
        <end position="1347"/>
    </location>
</feature>
<feature type="compositionally biased region" description="Basic and acidic residues" evidence="1">
    <location>
        <begin position="1101"/>
        <end position="1137"/>
    </location>
</feature>
<feature type="region of interest" description="Disordered" evidence="1">
    <location>
        <begin position="338"/>
        <end position="395"/>
    </location>
</feature>